<keyword evidence="2" id="KW-1185">Reference proteome</keyword>
<dbReference type="EMBL" id="JAMZIH010006015">
    <property type="protein sequence ID" value="KAJ1674380.1"/>
    <property type="molecule type" value="Genomic_DNA"/>
</dbReference>
<organism evidence="1 2">
    <name type="scientific">Spiromyces aspiralis</name>
    <dbReference type="NCBI Taxonomy" id="68401"/>
    <lineage>
        <taxon>Eukaryota</taxon>
        <taxon>Fungi</taxon>
        <taxon>Fungi incertae sedis</taxon>
        <taxon>Zoopagomycota</taxon>
        <taxon>Kickxellomycotina</taxon>
        <taxon>Kickxellomycetes</taxon>
        <taxon>Kickxellales</taxon>
        <taxon>Kickxellaceae</taxon>
        <taxon>Spiromyces</taxon>
    </lineage>
</organism>
<comment type="caution">
    <text evidence="1">The sequence shown here is derived from an EMBL/GenBank/DDBJ whole genome shotgun (WGS) entry which is preliminary data.</text>
</comment>
<protein>
    <submittedName>
        <fullName evidence="1">Uncharacterized protein</fullName>
    </submittedName>
</protein>
<reference evidence="1" key="1">
    <citation type="submission" date="2022-06" db="EMBL/GenBank/DDBJ databases">
        <title>Phylogenomic reconstructions and comparative analyses of Kickxellomycotina fungi.</title>
        <authorList>
            <person name="Reynolds N.K."/>
            <person name="Stajich J.E."/>
            <person name="Barry K."/>
            <person name="Grigoriev I.V."/>
            <person name="Crous P."/>
            <person name="Smith M.E."/>
        </authorList>
    </citation>
    <scope>NUCLEOTIDE SEQUENCE</scope>
    <source>
        <strain evidence="1">RSA 2271</strain>
    </source>
</reference>
<evidence type="ECO:0000313" key="2">
    <source>
        <dbReference type="Proteomes" id="UP001145114"/>
    </source>
</evidence>
<feature type="non-terminal residue" evidence="1">
    <location>
        <position position="364"/>
    </location>
</feature>
<gene>
    <name evidence="1" type="ORF">EV182_003393</name>
</gene>
<name>A0ACC1HG84_9FUNG</name>
<evidence type="ECO:0000313" key="1">
    <source>
        <dbReference type="EMBL" id="KAJ1674380.1"/>
    </source>
</evidence>
<sequence>MAATNITSHEQVPPDEAVMLTYAPPAGASAGYCLGVASITCSVLMLLTVAIIPSITYCRRRYNRARLVEAANEGLGRGLIVTLYFWAMMSVANIICAAFSILFYRRINDHNKYPHYSLQLRDGTTELEPLTYSGRDIAVLLQVGIVLTLLTLVSYAAYLTSVTIAANRDRAAGRSGSDIAFGLAPLLPTSSGPSQWYPLATKWLPLWHPVLLVVLVFADASCMWYIFRKIVFIPAASGIVAVDTTRPRLAAKLHALCGTNLLLLLLCILATAIIVAVVAPWKPWPAKSRQDEATTTVVGKTDGGNITSYRHLSSHSVQASTAGPATATSLWASMSCSSDAHRRVYFVQRRWDCLALALAVLKLL</sequence>
<accession>A0ACC1HG84</accession>
<dbReference type="Proteomes" id="UP001145114">
    <property type="component" value="Unassembled WGS sequence"/>
</dbReference>
<proteinExistence type="predicted"/>